<accession>X1L0P3</accession>
<proteinExistence type="predicted"/>
<feature type="domain" description="ABC transmembrane type-1" evidence="8">
    <location>
        <begin position="2"/>
        <end position="63"/>
    </location>
</feature>
<keyword evidence="3" id="KW-1003">Cell membrane</keyword>
<dbReference type="PANTHER" id="PTHR30465">
    <property type="entry name" value="INNER MEMBRANE ABC TRANSPORTER"/>
    <property type="match status" value="1"/>
</dbReference>
<name>X1L0P3_9ZZZZ</name>
<dbReference type="Pfam" id="PF00528">
    <property type="entry name" value="BPD_transp_1"/>
    <property type="match status" value="1"/>
</dbReference>
<protein>
    <recommendedName>
        <fullName evidence="8">ABC transmembrane type-1 domain-containing protein</fullName>
    </recommendedName>
</protein>
<keyword evidence="4 7" id="KW-0812">Transmembrane</keyword>
<dbReference type="PANTHER" id="PTHR30465:SF0">
    <property type="entry name" value="OLIGOPEPTIDE TRANSPORT SYSTEM PERMEASE PROTEIN APPB"/>
    <property type="match status" value="1"/>
</dbReference>
<evidence type="ECO:0000256" key="5">
    <source>
        <dbReference type="ARBA" id="ARBA00022989"/>
    </source>
</evidence>
<evidence type="ECO:0000256" key="1">
    <source>
        <dbReference type="ARBA" id="ARBA00004651"/>
    </source>
</evidence>
<evidence type="ECO:0000256" key="7">
    <source>
        <dbReference type="SAM" id="Phobius"/>
    </source>
</evidence>
<dbReference type="GO" id="GO:0005886">
    <property type="term" value="C:plasma membrane"/>
    <property type="evidence" value="ECO:0007669"/>
    <property type="project" value="UniProtKB-SubCell"/>
</dbReference>
<evidence type="ECO:0000256" key="2">
    <source>
        <dbReference type="ARBA" id="ARBA00022448"/>
    </source>
</evidence>
<dbReference type="GO" id="GO:0055085">
    <property type="term" value="P:transmembrane transport"/>
    <property type="evidence" value="ECO:0007669"/>
    <property type="project" value="InterPro"/>
</dbReference>
<reference evidence="9" key="1">
    <citation type="journal article" date="2014" name="Front. Microbiol.">
        <title>High frequency of phylogenetically diverse reductive dehalogenase-homologous genes in deep subseafloor sedimentary metagenomes.</title>
        <authorList>
            <person name="Kawai M."/>
            <person name="Futagami T."/>
            <person name="Toyoda A."/>
            <person name="Takaki Y."/>
            <person name="Nishi S."/>
            <person name="Hori S."/>
            <person name="Arai W."/>
            <person name="Tsubouchi T."/>
            <person name="Morono Y."/>
            <person name="Uchiyama I."/>
            <person name="Ito T."/>
            <person name="Fujiyama A."/>
            <person name="Inagaki F."/>
            <person name="Takami H."/>
        </authorList>
    </citation>
    <scope>NUCLEOTIDE SEQUENCE</scope>
    <source>
        <strain evidence="9">Expedition CK06-06</strain>
    </source>
</reference>
<keyword evidence="5 7" id="KW-1133">Transmembrane helix</keyword>
<comment type="caution">
    <text evidence="9">The sequence shown here is derived from an EMBL/GenBank/DDBJ whole genome shotgun (WGS) entry which is preliminary data.</text>
</comment>
<keyword evidence="6 7" id="KW-0472">Membrane</keyword>
<keyword evidence="2" id="KW-0813">Transport</keyword>
<evidence type="ECO:0000259" key="8">
    <source>
        <dbReference type="Pfam" id="PF00528"/>
    </source>
</evidence>
<dbReference type="EMBL" id="BARV01002775">
    <property type="protein sequence ID" value="GAH95989.1"/>
    <property type="molecule type" value="Genomic_DNA"/>
</dbReference>
<organism evidence="9">
    <name type="scientific">marine sediment metagenome</name>
    <dbReference type="NCBI Taxonomy" id="412755"/>
    <lineage>
        <taxon>unclassified sequences</taxon>
        <taxon>metagenomes</taxon>
        <taxon>ecological metagenomes</taxon>
    </lineage>
</organism>
<evidence type="ECO:0000256" key="3">
    <source>
        <dbReference type="ARBA" id="ARBA00022475"/>
    </source>
</evidence>
<dbReference type="InterPro" id="IPR000515">
    <property type="entry name" value="MetI-like"/>
</dbReference>
<comment type="subcellular location">
    <subcellularLocation>
        <location evidence="1">Cell membrane</location>
        <topology evidence="1">Multi-pass membrane protein</topology>
    </subcellularLocation>
</comment>
<feature type="transmembrane region" description="Helical" evidence="7">
    <location>
        <begin position="30"/>
        <end position="58"/>
    </location>
</feature>
<evidence type="ECO:0000256" key="4">
    <source>
        <dbReference type="ARBA" id="ARBA00022692"/>
    </source>
</evidence>
<sequence>MLSGAALTEIVMAWPGLGRLMLEAVLAQDLYLVMGSLIMGSVLLILGNLVADLLLAWVDPRIRYD</sequence>
<evidence type="ECO:0000256" key="6">
    <source>
        <dbReference type="ARBA" id="ARBA00023136"/>
    </source>
</evidence>
<gene>
    <name evidence="9" type="ORF">S06H3_06977</name>
</gene>
<evidence type="ECO:0000313" key="9">
    <source>
        <dbReference type="EMBL" id="GAH95989.1"/>
    </source>
</evidence>
<dbReference type="AlphaFoldDB" id="X1L0P3"/>